<comment type="caution">
    <text evidence="9">The sequence shown here is derived from an EMBL/GenBank/DDBJ whole genome shotgun (WGS) entry which is preliminary data.</text>
</comment>
<reference evidence="9 10" key="1">
    <citation type="submission" date="2024-01" db="EMBL/GenBank/DDBJ databases">
        <authorList>
            <person name="Waweru B."/>
        </authorList>
    </citation>
    <scope>NUCLEOTIDE SEQUENCE [LARGE SCALE GENOMIC DNA]</scope>
</reference>
<dbReference type="GO" id="GO:0005506">
    <property type="term" value="F:iron ion binding"/>
    <property type="evidence" value="ECO:0007669"/>
    <property type="project" value="InterPro"/>
</dbReference>
<keyword evidence="10" id="KW-1185">Reference proteome</keyword>
<evidence type="ECO:0000313" key="10">
    <source>
        <dbReference type="Proteomes" id="UP001314170"/>
    </source>
</evidence>
<dbReference type="Proteomes" id="UP001314170">
    <property type="component" value="Unassembled WGS sequence"/>
</dbReference>
<comment type="similarity">
    <text evidence="2">Belongs to the cytochrome P450 family.</text>
</comment>
<evidence type="ECO:0000256" key="1">
    <source>
        <dbReference type="ARBA" id="ARBA00001971"/>
    </source>
</evidence>
<sequence length="174" mass="19881">MDNPPPPQVVTYAAAGLATVVLILLSRRLFRRKLKLPPGPKPWPIIGNFNLMGKNYTLESEKGKVYTPHEFKKILDELFVLNGVLEIGDWIPWLSYFDLQGNVKRMKAVAKKIDRFMEHELQEHDARRAGVKNYVAKDMMDILLQLSEDPTLDVEFGRTGVKALTLVCFIDPFI</sequence>
<keyword evidence="4" id="KW-0479">Metal-binding</keyword>
<evidence type="ECO:0000256" key="2">
    <source>
        <dbReference type="ARBA" id="ARBA00010617"/>
    </source>
</evidence>
<dbReference type="Gene3D" id="1.10.630.10">
    <property type="entry name" value="Cytochrome P450"/>
    <property type="match status" value="1"/>
</dbReference>
<evidence type="ECO:0008006" key="11">
    <source>
        <dbReference type="Google" id="ProtNLM"/>
    </source>
</evidence>
<dbReference type="AlphaFoldDB" id="A0AAV1SR62"/>
<dbReference type="GO" id="GO:0020037">
    <property type="term" value="F:heme binding"/>
    <property type="evidence" value="ECO:0007669"/>
    <property type="project" value="InterPro"/>
</dbReference>
<evidence type="ECO:0000256" key="5">
    <source>
        <dbReference type="ARBA" id="ARBA00023002"/>
    </source>
</evidence>
<evidence type="ECO:0000256" key="6">
    <source>
        <dbReference type="ARBA" id="ARBA00023004"/>
    </source>
</evidence>
<proteinExistence type="inferred from homology"/>
<dbReference type="PANTHER" id="PTHR47944">
    <property type="entry name" value="CYTOCHROME P450 98A9"/>
    <property type="match status" value="1"/>
</dbReference>
<keyword evidence="5" id="KW-0560">Oxidoreductase</keyword>
<keyword evidence="8" id="KW-0472">Membrane</keyword>
<gene>
    <name evidence="9" type="ORF">DCAF_LOCUS26785</name>
</gene>
<name>A0AAV1SR62_9ROSI</name>
<protein>
    <recommendedName>
        <fullName evidence="11">Cytochrome P450</fullName>
    </recommendedName>
</protein>
<feature type="transmembrane region" description="Helical" evidence="8">
    <location>
        <begin position="6"/>
        <end position="25"/>
    </location>
</feature>
<organism evidence="9 10">
    <name type="scientific">Dovyalis caffra</name>
    <dbReference type="NCBI Taxonomy" id="77055"/>
    <lineage>
        <taxon>Eukaryota</taxon>
        <taxon>Viridiplantae</taxon>
        <taxon>Streptophyta</taxon>
        <taxon>Embryophyta</taxon>
        <taxon>Tracheophyta</taxon>
        <taxon>Spermatophyta</taxon>
        <taxon>Magnoliopsida</taxon>
        <taxon>eudicotyledons</taxon>
        <taxon>Gunneridae</taxon>
        <taxon>Pentapetalae</taxon>
        <taxon>rosids</taxon>
        <taxon>fabids</taxon>
        <taxon>Malpighiales</taxon>
        <taxon>Salicaceae</taxon>
        <taxon>Flacourtieae</taxon>
        <taxon>Dovyalis</taxon>
    </lineage>
</organism>
<keyword evidence="8" id="KW-1133">Transmembrane helix</keyword>
<keyword evidence="7" id="KW-0503">Monooxygenase</keyword>
<evidence type="ECO:0000256" key="7">
    <source>
        <dbReference type="ARBA" id="ARBA00023033"/>
    </source>
</evidence>
<dbReference type="InterPro" id="IPR036396">
    <property type="entry name" value="Cyt_P450_sf"/>
</dbReference>
<keyword evidence="8" id="KW-0812">Transmembrane</keyword>
<evidence type="ECO:0000313" key="9">
    <source>
        <dbReference type="EMBL" id="CAK7356512.1"/>
    </source>
</evidence>
<dbReference type="PANTHER" id="PTHR47944:SF4">
    <property type="entry name" value="OS09G0441700 PROTEIN"/>
    <property type="match status" value="1"/>
</dbReference>
<dbReference type="SUPFAM" id="SSF48264">
    <property type="entry name" value="Cytochrome P450"/>
    <property type="match status" value="1"/>
</dbReference>
<dbReference type="EMBL" id="CAWUPB010001197">
    <property type="protein sequence ID" value="CAK7356512.1"/>
    <property type="molecule type" value="Genomic_DNA"/>
</dbReference>
<keyword evidence="6" id="KW-0408">Iron</keyword>
<evidence type="ECO:0000256" key="4">
    <source>
        <dbReference type="ARBA" id="ARBA00022723"/>
    </source>
</evidence>
<dbReference type="GO" id="GO:0016705">
    <property type="term" value="F:oxidoreductase activity, acting on paired donors, with incorporation or reduction of molecular oxygen"/>
    <property type="evidence" value="ECO:0007669"/>
    <property type="project" value="InterPro"/>
</dbReference>
<dbReference type="GO" id="GO:0004497">
    <property type="term" value="F:monooxygenase activity"/>
    <property type="evidence" value="ECO:0007669"/>
    <property type="project" value="UniProtKB-KW"/>
</dbReference>
<evidence type="ECO:0000256" key="8">
    <source>
        <dbReference type="SAM" id="Phobius"/>
    </source>
</evidence>
<comment type="cofactor">
    <cofactor evidence="1">
        <name>heme</name>
        <dbReference type="ChEBI" id="CHEBI:30413"/>
    </cofactor>
</comment>
<keyword evidence="3" id="KW-0349">Heme</keyword>
<evidence type="ECO:0000256" key="3">
    <source>
        <dbReference type="ARBA" id="ARBA00022617"/>
    </source>
</evidence>
<accession>A0AAV1SR62</accession>